<feature type="compositionally biased region" description="Basic and acidic residues" evidence="1">
    <location>
        <begin position="208"/>
        <end position="217"/>
    </location>
</feature>
<evidence type="ECO:0000256" key="1">
    <source>
        <dbReference type="SAM" id="MobiDB-lite"/>
    </source>
</evidence>
<dbReference type="AlphaFoldDB" id="A0A438D1T4"/>
<dbReference type="Pfam" id="PF05477">
    <property type="entry name" value="SURF2"/>
    <property type="match status" value="1"/>
</dbReference>
<accession>A0A438D1T4</accession>
<feature type="region of interest" description="Disordered" evidence="1">
    <location>
        <begin position="1"/>
        <end position="34"/>
    </location>
</feature>
<feature type="compositionally biased region" description="Basic residues" evidence="1">
    <location>
        <begin position="267"/>
        <end position="278"/>
    </location>
</feature>
<name>A0A438D1T4_VITVI</name>
<proteinExistence type="predicted"/>
<evidence type="ECO:0008006" key="4">
    <source>
        <dbReference type="Google" id="ProtNLM"/>
    </source>
</evidence>
<dbReference type="EMBL" id="QGNW01001843">
    <property type="protein sequence ID" value="RVW29417.1"/>
    <property type="molecule type" value="Genomic_DNA"/>
</dbReference>
<dbReference type="Proteomes" id="UP000288805">
    <property type="component" value="Unassembled WGS sequence"/>
</dbReference>
<gene>
    <name evidence="2" type="ORF">CK203_091717</name>
</gene>
<dbReference type="InterPro" id="IPR008833">
    <property type="entry name" value="Surf2"/>
</dbReference>
<reference evidence="2 3" key="1">
    <citation type="journal article" date="2018" name="PLoS Genet.">
        <title>Population sequencing reveals clonal diversity and ancestral inbreeding in the grapevine cultivar Chardonnay.</title>
        <authorList>
            <person name="Roach M.J."/>
            <person name="Johnson D.L."/>
            <person name="Bohlmann J."/>
            <person name="van Vuuren H.J."/>
            <person name="Jones S.J."/>
            <person name="Pretorius I.S."/>
            <person name="Schmidt S.A."/>
            <person name="Borneman A.R."/>
        </authorList>
    </citation>
    <scope>NUCLEOTIDE SEQUENCE [LARGE SCALE GENOMIC DNA]</scope>
    <source>
        <strain evidence="3">cv. Chardonnay</strain>
        <tissue evidence="2">Leaf</tissue>
    </source>
</reference>
<feature type="compositionally biased region" description="Basic and acidic residues" evidence="1">
    <location>
        <begin position="1"/>
        <end position="20"/>
    </location>
</feature>
<evidence type="ECO:0000313" key="2">
    <source>
        <dbReference type="EMBL" id="RVW29417.1"/>
    </source>
</evidence>
<comment type="caution">
    <text evidence="2">The sequence shown here is derived from an EMBL/GenBank/DDBJ whole genome shotgun (WGS) entry which is preliminary data.</text>
</comment>
<sequence length="278" mass="31775">MATAEQRSKEEEEKVEEEKKKKVGHEGSNLLGPPTFEALANGRFKCVETGHEMPPNAVDSYSQSKRCRLGLIDFALSHKKTPLNLFKQDPVSRSKLICKLTGDTINKTEEHIWKHINGRRFLNKLEQKEAEKQMSNRKVVDKGDQMQQKDGEKHKKKDKKKKDEKKKKKKQEKEVDENISEARKSEVDEIDKNSDTEEAEFWMPPVGDRWDSDDGGDRWGSGSDLECDIDEVNGTDGAEEEHGNESRELSKRTKRLSIEVGPSSFASRKKKSKTNSKC</sequence>
<dbReference type="PANTHER" id="PTHR47854">
    <property type="entry name" value="SURFEIT LOCUS PROTEIN 2 (SURF2)"/>
    <property type="match status" value="1"/>
</dbReference>
<feature type="compositionally biased region" description="Basic and acidic residues" evidence="1">
    <location>
        <begin position="180"/>
        <end position="195"/>
    </location>
</feature>
<feature type="compositionally biased region" description="Basic and acidic residues" evidence="1">
    <location>
        <begin position="240"/>
        <end position="251"/>
    </location>
</feature>
<feature type="compositionally biased region" description="Acidic residues" evidence="1">
    <location>
        <begin position="225"/>
        <end position="239"/>
    </location>
</feature>
<organism evidence="2 3">
    <name type="scientific">Vitis vinifera</name>
    <name type="common">Grape</name>
    <dbReference type="NCBI Taxonomy" id="29760"/>
    <lineage>
        <taxon>Eukaryota</taxon>
        <taxon>Viridiplantae</taxon>
        <taxon>Streptophyta</taxon>
        <taxon>Embryophyta</taxon>
        <taxon>Tracheophyta</taxon>
        <taxon>Spermatophyta</taxon>
        <taxon>Magnoliopsida</taxon>
        <taxon>eudicotyledons</taxon>
        <taxon>Gunneridae</taxon>
        <taxon>Pentapetalae</taxon>
        <taxon>rosids</taxon>
        <taxon>Vitales</taxon>
        <taxon>Vitaceae</taxon>
        <taxon>Viteae</taxon>
        <taxon>Vitis</taxon>
    </lineage>
</organism>
<feature type="compositionally biased region" description="Basic residues" evidence="1">
    <location>
        <begin position="154"/>
        <end position="170"/>
    </location>
</feature>
<dbReference type="PANTHER" id="PTHR47854:SF1">
    <property type="entry name" value="SURFEIT LOCUS PROTEIN 2 (SURF2)"/>
    <property type="match status" value="1"/>
</dbReference>
<protein>
    <recommendedName>
        <fullName evidence="4">Surfeit locus protein 2</fullName>
    </recommendedName>
</protein>
<feature type="region of interest" description="Disordered" evidence="1">
    <location>
        <begin position="129"/>
        <end position="278"/>
    </location>
</feature>
<feature type="compositionally biased region" description="Basic and acidic residues" evidence="1">
    <location>
        <begin position="129"/>
        <end position="153"/>
    </location>
</feature>
<evidence type="ECO:0000313" key="3">
    <source>
        <dbReference type="Proteomes" id="UP000288805"/>
    </source>
</evidence>